<feature type="compositionally biased region" description="Gly residues" evidence="1">
    <location>
        <begin position="468"/>
        <end position="477"/>
    </location>
</feature>
<feature type="domain" description="CFA20" evidence="2">
    <location>
        <begin position="1"/>
        <end position="175"/>
    </location>
</feature>
<feature type="compositionally biased region" description="Polar residues" evidence="1">
    <location>
        <begin position="353"/>
        <end position="369"/>
    </location>
</feature>
<dbReference type="EMBL" id="HBEV01008848">
    <property type="protein sequence ID" value="CAD8589059.1"/>
    <property type="molecule type" value="Transcribed_RNA"/>
</dbReference>
<feature type="region of interest" description="Disordered" evidence="1">
    <location>
        <begin position="442"/>
        <end position="481"/>
    </location>
</feature>
<feature type="compositionally biased region" description="Pro residues" evidence="1">
    <location>
        <begin position="631"/>
        <end position="642"/>
    </location>
</feature>
<accession>A0A7S0KRI9</accession>
<reference evidence="3" key="1">
    <citation type="submission" date="2021-01" db="EMBL/GenBank/DDBJ databases">
        <authorList>
            <person name="Corre E."/>
            <person name="Pelletier E."/>
            <person name="Niang G."/>
            <person name="Scheremetjew M."/>
            <person name="Finn R."/>
            <person name="Kale V."/>
            <person name="Holt S."/>
            <person name="Cochrane G."/>
            <person name="Meng A."/>
            <person name="Brown T."/>
            <person name="Cohen L."/>
        </authorList>
    </citation>
    <scope>NUCLEOTIDE SEQUENCE</scope>
    <source>
        <strain evidence="3">CCMP494</strain>
    </source>
</reference>
<sequence length="650" mass="67129">MFSTFQGGPFVEVFTPQGKDPTEGWKMLGGKCVKRTYEKGVKGYVHHVTGPPGLKMQLPADERRGLGLKQPYLVFQMLLPAGQHVSLEIVVADQEGTRRRLILSTSFCDVKSTPLHAQVPLPDALVPRDRWTNLALDLPALTATLWAEQRAEFRSAEGVSVGSTCALRKIFTAKSPPQEHGVDPEVSREAARIKDTTTEGGGGHARVTARNDGSLGIRGVGCGPGDASRTQPAGTRLAVPEPVPRAADFLPGVDRTTVLLDPAKLMACRVAGLPTTNDADVEGRGWDDDEGGFGGLAVAGLRITGKGGGHHHHHLSTSAPTSGRKQHPSSGGVSSRGHSREGAGVHLAFGTRVASTPPSRGRSRPTSQGYRDEGNGAGGAARRWSPTNGTTTNGVHSRDGTPRSGRTRAERFNEDLASYFAAQGHGRSSGFIDRLNSRNSADGYNSGGPGFPVDMPHVDARPKLPSSPGGGAGGGLISRGSHEWDDDMAALGDLGASVSPKGAASGRRSVTFGLASPKTPGATPGAGSRRTHAASQPRAPMAVTYPPNADTSRRHPGHAPGGTESAGVVRRGRRVAGFVLWLRPPARSSSSWSALASASSSSMTSPPSRGLLAAAAASSSACNLAASAASPSPPGDSPPGDSPPLVGTGG</sequence>
<dbReference type="PANTHER" id="PTHR12458">
    <property type="entry name" value="ORF PROTEIN"/>
    <property type="match status" value="1"/>
</dbReference>
<proteinExistence type="predicted"/>
<dbReference type="AlphaFoldDB" id="A0A7S0KRI9"/>
<feature type="compositionally biased region" description="Low complexity" evidence="1">
    <location>
        <begin position="586"/>
        <end position="630"/>
    </location>
</feature>
<feature type="region of interest" description="Disordered" evidence="1">
    <location>
        <begin position="304"/>
        <end position="407"/>
    </location>
</feature>
<dbReference type="InterPro" id="IPR040441">
    <property type="entry name" value="CFA20/CFAP20DC"/>
</dbReference>
<feature type="compositionally biased region" description="Basic and acidic residues" evidence="1">
    <location>
        <begin position="396"/>
        <end position="407"/>
    </location>
</feature>
<dbReference type="InterPro" id="IPR007714">
    <property type="entry name" value="CFA20_dom"/>
</dbReference>
<dbReference type="Pfam" id="PF05018">
    <property type="entry name" value="CFA20_dom"/>
    <property type="match status" value="1"/>
</dbReference>
<feature type="region of interest" description="Disordered" evidence="1">
    <location>
        <begin position="498"/>
        <end position="569"/>
    </location>
</feature>
<evidence type="ECO:0000256" key="1">
    <source>
        <dbReference type="SAM" id="MobiDB-lite"/>
    </source>
</evidence>
<evidence type="ECO:0000259" key="2">
    <source>
        <dbReference type="Pfam" id="PF05018"/>
    </source>
</evidence>
<feature type="compositionally biased region" description="Polar residues" evidence="1">
    <location>
        <begin position="385"/>
        <end position="395"/>
    </location>
</feature>
<evidence type="ECO:0000313" key="3">
    <source>
        <dbReference type="EMBL" id="CAD8589059.1"/>
    </source>
</evidence>
<feature type="region of interest" description="Disordered" evidence="1">
    <location>
        <begin position="586"/>
        <end position="650"/>
    </location>
</feature>
<organism evidence="3">
    <name type="scientific">Micromonas pusilla</name>
    <name type="common">Picoplanktonic green alga</name>
    <name type="synonym">Chromulina pusilla</name>
    <dbReference type="NCBI Taxonomy" id="38833"/>
    <lineage>
        <taxon>Eukaryota</taxon>
        <taxon>Viridiplantae</taxon>
        <taxon>Chlorophyta</taxon>
        <taxon>Mamiellophyceae</taxon>
        <taxon>Mamiellales</taxon>
        <taxon>Mamiellaceae</taxon>
        <taxon>Micromonas</taxon>
    </lineage>
</organism>
<protein>
    <recommendedName>
        <fullName evidence="2">CFA20 domain-containing protein</fullName>
    </recommendedName>
</protein>
<name>A0A7S0KRI9_MICPS</name>
<gene>
    <name evidence="3" type="ORF">MSP1404_LOCUS6770</name>
</gene>